<dbReference type="GO" id="GO:0016887">
    <property type="term" value="F:ATP hydrolysis activity"/>
    <property type="evidence" value="ECO:0007669"/>
    <property type="project" value="InterPro"/>
</dbReference>
<dbReference type="InterPro" id="IPR003593">
    <property type="entry name" value="AAA+_ATPase"/>
</dbReference>
<keyword evidence="3" id="KW-0547">Nucleotide-binding</keyword>
<dbReference type="PANTHER" id="PTHR43790:SF9">
    <property type="entry name" value="GALACTOFURANOSE TRANSPORTER ATP-BINDING PROTEIN YTFR"/>
    <property type="match status" value="1"/>
</dbReference>
<keyword evidence="2" id="KW-0677">Repeat</keyword>
<protein>
    <submittedName>
        <fullName evidence="7">Sugar ABC transporter ATP-binding protein</fullName>
    </submittedName>
</protein>
<dbReference type="EMBL" id="JAERWK010000017">
    <property type="protein sequence ID" value="MBM9468335.1"/>
    <property type="molecule type" value="Genomic_DNA"/>
</dbReference>
<dbReference type="Pfam" id="PF00005">
    <property type="entry name" value="ABC_tran"/>
    <property type="match status" value="2"/>
</dbReference>
<evidence type="ECO:0000256" key="2">
    <source>
        <dbReference type="ARBA" id="ARBA00022737"/>
    </source>
</evidence>
<dbReference type="InterPro" id="IPR003439">
    <property type="entry name" value="ABC_transporter-like_ATP-bd"/>
</dbReference>
<evidence type="ECO:0000313" key="7">
    <source>
        <dbReference type="EMBL" id="MBM9468335.1"/>
    </source>
</evidence>
<dbReference type="SUPFAM" id="SSF52540">
    <property type="entry name" value="P-loop containing nucleoside triphosphate hydrolases"/>
    <property type="match status" value="2"/>
</dbReference>
<dbReference type="GO" id="GO:0005524">
    <property type="term" value="F:ATP binding"/>
    <property type="evidence" value="ECO:0007669"/>
    <property type="project" value="UniProtKB-KW"/>
</dbReference>
<evidence type="ECO:0000256" key="4">
    <source>
        <dbReference type="ARBA" id="ARBA00022840"/>
    </source>
</evidence>
<evidence type="ECO:0000313" key="8">
    <source>
        <dbReference type="Proteomes" id="UP000663792"/>
    </source>
</evidence>
<accession>A0A938YIC6</accession>
<dbReference type="RefSeq" id="WP_205261297.1">
    <property type="nucleotide sequence ID" value="NZ_JAERWK010000017.1"/>
</dbReference>
<sequence length="534" mass="56939">MSHPAEHDPAAPAVDDSLLSASEVPTAASTRRSALDAQGVVKTFGATKALKGVKLQIDAGEVHALIGGNGCGKSTLIKCLAGVHQADSGTAVIRGQEIDLTAQTPEGARAAGLRFVHQDPGIFPTMSLTENLFLGTGFIRSAGRIDWKANHRKAQQVLDRFDIKGDPKQLAATLSVPQRAMLAIARALQDLDDQEGGVLVLDEPTAALPATEVHLLLESIRRLAAQGHAILIVTHRLDEVKQVADRVTAFRDGEYINTISGENLTEGALVELILGRRLESAASVTEGPSDGEITLDVKNLVGGPLQGIDLTVRAGEVVGIAGLLGSGRTELLQMIYGLFPPTSGTITYQGKQLAGHKPAESTRTGMAFVPEDRGAEAVFPASSVLENMVAGHEHKYFKGGWLRDRKERADARDDVKRFGIRTASTSAYIESLSGGNQQKVIVARWLRQNPKLLLLDEPTQGVDVGARDEIYKLIALAADQGCAVVVVSSEFEELARICGRVAVLSKGRIVTEMRQPLEAHEILEVTIGTKEVAA</sequence>
<name>A0A938YIC6_9ACTN</name>
<dbReference type="AlphaFoldDB" id="A0A938YIC6"/>
<dbReference type="Gene3D" id="3.40.50.300">
    <property type="entry name" value="P-loop containing nucleotide triphosphate hydrolases"/>
    <property type="match status" value="2"/>
</dbReference>
<dbReference type="InterPro" id="IPR050107">
    <property type="entry name" value="ABC_carbohydrate_import_ATPase"/>
</dbReference>
<proteinExistence type="predicted"/>
<feature type="domain" description="ABC transporter" evidence="6">
    <location>
        <begin position="276"/>
        <end position="531"/>
    </location>
</feature>
<dbReference type="PROSITE" id="PS00211">
    <property type="entry name" value="ABC_TRANSPORTER_1"/>
    <property type="match status" value="1"/>
</dbReference>
<keyword evidence="8" id="KW-1185">Reference proteome</keyword>
<organism evidence="7 8">
    <name type="scientific">Nakamurella leprariae</name>
    <dbReference type="NCBI Taxonomy" id="2803911"/>
    <lineage>
        <taxon>Bacteria</taxon>
        <taxon>Bacillati</taxon>
        <taxon>Actinomycetota</taxon>
        <taxon>Actinomycetes</taxon>
        <taxon>Nakamurellales</taxon>
        <taxon>Nakamurellaceae</taxon>
        <taxon>Nakamurella</taxon>
    </lineage>
</organism>
<reference evidence="7" key="1">
    <citation type="submission" date="2021-01" db="EMBL/GenBank/DDBJ databases">
        <title>YIM 132084 draft genome.</title>
        <authorList>
            <person name="An D."/>
        </authorList>
    </citation>
    <scope>NUCLEOTIDE SEQUENCE</scope>
    <source>
        <strain evidence="7">YIM 132084</strain>
    </source>
</reference>
<dbReference type="InterPro" id="IPR027417">
    <property type="entry name" value="P-loop_NTPase"/>
</dbReference>
<comment type="caution">
    <text evidence="7">The sequence shown here is derived from an EMBL/GenBank/DDBJ whole genome shotgun (WGS) entry which is preliminary data.</text>
</comment>
<feature type="domain" description="ABC transporter" evidence="6">
    <location>
        <begin position="35"/>
        <end position="277"/>
    </location>
</feature>
<dbReference type="PROSITE" id="PS50893">
    <property type="entry name" value="ABC_TRANSPORTER_2"/>
    <property type="match status" value="2"/>
</dbReference>
<keyword evidence="1" id="KW-0813">Transport</keyword>
<feature type="region of interest" description="Disordered" evidence="5">
    <location>
        <begin position="1"/>
        <end position="25"/>
    </location>
</feature>
<gene>
    <name evidence="7" type="ORF">JL106_13705</name>
</gene>
<dbReference type="CDD" id="cd03216">
    <property type="entry name" value="ABC_Carb_Monos_I"/>
    <property type="match status" value="1"/>
</dbReference>
<evidence type="ECO:0000256" key="1">
    <source>
        <dbReference type="ARBA" id="ARBA00022448"/>
    </source>
</evidence>
<dbReference type="CDD" id="cd03215">
    <property type="entry name" value="ABC_Carb_Monos_II"/>
    <property type="match status" value="1"/>
</dbReference>
<dbReference type="Proteomes" id="UP000663792">
    <property type="component" value="Unassembled WGS sequence"/>
</dbReference>
<dbReference type="SMART" id="SM00382">
    <property type="entry name" value="AAA"/>
    <property type="match status" value="2"/>
</dbReference>
<dbReference type="PANTHER" id="PTHR43790">
    <property type="entry name" value="CARBOHYDRATE TRANSPORT ATP-BINDING PROTEIN MG119-RELATED"/>
    <property type="match status" value="1"/>
</dbReference>
<keyword evidence="4 7" id="KW-0067">ATP-binding</keyword>
<dbReference type="InterPro" id="IPR017871">
    <property type="entry name" value="ABC_transporter-like_CS"/>
</dbReference>
<evidence type="ECO:0000259" key="6">
    <source>
        <dbReference type="PROSITE" id="PS50893"/>
    </source>
</evidence>
<evidence type="ECO:0000256" key="5">
    <source>
        <dbReference type="SAM" id="MobiDB-lite"/>
    </source>
</evidence>
<evidence type="ECO:0000256" key="3">
    <source>
        <dbReference type="ARBA" id="ARBA00022741"/>
    </source>
</evidence>